<evidence type="ECO:0000313" key="3">
    <source>
        <dbReference type="Proteomes" id="UP001178507"/>
    </source>
</evidence>
<accession>A0AA36ICZ6</accession>
<evidence type="ECO:0000313" key="2">
    <source>
        <dbReference type="EMBL" id="CAJ1385437.1"/>
    </source>
</evidence>
<protein>
    <submittedName>
        <fullName evidence="2">Uncharacterized protein</fullName>
    </submittedName>
</protein>
<gene>
    <name evidence="2" type="ORF">EVOR1521_LOCUS12044</name>
</gene>
<feature type="region of interest" description="Disordered" evidence="1">
    <location>
        <begin position="344"/>
        <end position="377"/>
    </location>
</feature>
<dbReference type="Proteomes" id="UP001178507">
    <property type="component" value="Unassembled WGS sequence"/>
</dbReference>
<feature type="compositionally biased region" description="Low complexity" evidence="1">
    <location>
        <begin position="357"/>
        <end position="369"/>
    </location>
</feature>
<reference evidence="2" key="1">
    <citation type="submission" date="2023-08" db="EMBL/GenBank/DDBJ databases">
        <authorList>
            <person name="Chen Y."/>
            <person name="Shah S."/>
            <person name="Dougan E. K."/>
            <person name="Thang M."/>
            <person name="Chan C."/>
        </authorList>
    </citation>
    <scope>NUCLEOTIDE SEQUENCE</scope>
</reference>
<dbReference type="AlphaFoldDB" id="A0AA36ICZ6"/>
<keyword evidence="3" id="KW-1185">Reference proteome</keyword>
<proteinExistence type="predicted"/>
<organism evidence="2 3">
    <name type="scientific">Effrenium voratum</name>
    <dbReference type="NCBI Taxonomy" id="2562239"/>
    <lineage>
        <taxon>Eukaryota</taxon>
        <taxon>Sar</taxon>
        <taxon>Alveolata</taxon>
        <taxon>Dinophyceae</taxon>
        <taxon>Suessiales</taxon>
        <taxon>Symbiodiniaceae</taxon>
        <taxon>Effrenium</taxon>
    </lineage>
</organism>
<dbReference type="EMBL" id="CAUJNA010001236">
    <property type="protein sequence ID" value="CAJ1385437.1"/>
    <property type="molecule type" value="Genomic_DNA"/>
</dbReference>
<sequence>MWAESTDLSICQASPWYQRLRIDWSLLTQSLPIWLRSNSPEPLEVLICVTGEDDQALLGTEPCLDLWPELPHRRVRNERTGALRVHVAKLAAMSSLRVSCVWQEPIDPSRSRRPRPQLLVYSSGPLAAFCEPGIPPQLGFCEPPREVQKYWQASVLCSGCWTSGFSSGFGSLRNPQVVLEVLRGPSKGEELQLELYLCVPGKGKARPKTALTVFVRQEEHRASPGAPERLAEGVLRREIGSGKALGSYVVSSLRLTGAESRQQLYCVLQNDDPQERRGRGSCGPWQGSVPKTILPVRHWVRRLARRMSRPCAALCWEAWRSQAASTHAGRRPWRSTRLSVESHLGSARSCHQDGSKTTSRTPGTSHTTGMQRRLRWR</sequence>
<name>A0AA36ICZ6_9DINO</name>
<evidence type="ECO:0000256" key="1">
    <source>
        <dbReference type="SAM" id="MobiDB-lite"/>
    </source>
</evidence>
<comment type="caution">
    <text evidence="2">The sequence shown here is derived from an EMBL/GenBank/DDBJ whole genome shotgun (WGS) entry which is preliminary data.</text>
</comment>